<dbReference type="FunFam" id="3.40.50.300:FF:000770">
    <property type="entry name" value="Caspase recruitment domain family, member 11"/>
    <property type="match status" value="1"/>
</dbReference>
<dbReference type="CDD" id="cd06736">
    <property type="entry name" value="PDZ_CARD11_CARD14-like"/>
    <property type="match status" value="1"/>
</dbReference>
<dbReference type="PANTHER" id="PTHR14559">
    <property type="entry name" value="CASPASE RECRUITMENT DOMAIN FAMILY"/>
    <property type="match status" value="1"/>
</dbReference>
<protein>
    <submittedName>
        <fullName evidence="4">Caspase recruitment domain-containing protein 11-like</fullName>
    </submittedName>
</protein>
<name>A0A671RIW6_9TELE</name>
<evidence type="ECO:0000313" key="4">
    <source>
        <dbReference type="Ensembl" id="ENSSANP00000083501.1"/>
    </source>
</evidence>
<dbReference type="InterPro" id="IPR027417">
    <property type="entry name" value="P-loop_NTPase"/>
</dbReference>
<dbReference type="FunFam" id="2.30.42.10:FF:000285">
    <property type="entry name" value="Caspase recruitment domain family, member 11"/>
    <property type="match status" value="1"/>
</dbReference>
<dbReference type="InterPro" id="IPR001478">
    <property type="entry name" value="PDZ"/>
</dbReference>
<reference evidence="4" key="1">
    <citation type="submission" date="2025-08" db="UniProtKB">
        <authorList>
            <consortium name="Ensembl"/>
        </authorList>
    </citation>
    <scope>IDENTIFICATION</scope>
</reference>
<dbReference type="Gene3D" id="1.10.533.10">
    <property type="entry name" value="Death Domain, Fas"/>
    <property type="match status" value="1"/>
</dbReference>
<dbReference type="GO" id="GO:0005737">
    <property type="term" value="C:cytoplasm"/>
    <property type="evidence" value="ECO:0007669"/>
    <property type="project" value="TreeGrafter"/>
</dbReference>
<dbReference type="SUPFAM" id="SSF52540">
    <property type="entry name" value="P-loop containing nucleoside triphosphate hydrolases"/>
    <property type="match status" value="1"/>
</dbReference>
<dbReference type="Gene3D" id="2.30.42.10">
    <property type="match status" value="1"/>
</dbReference>
<dbReference type="PANTHER" id="PTHR14559:SF4">
    <property type="entry name" value="CASPASE RECRUITMENT DOMAIN-CONTAINING PROTEIN 11"/>
    <property type="match status" value="1"/>
</dbReference>
<feature type="compositionally biased region" description="Polar residues" evidence="2">
    <location>
        <begin position="716"/>
        <end position="734"/>
    </location>
</feature>
<dbReference type="SUPFAM" id="SSF47986">
    <property type="entry name" value="DEATH domain"/>
    <property type="match status" value="1"/>
</dbReference>
<evidence type="ECO:0000256" key="1">
    <source>
        <dbReference type="SAM" id="Coils"/>
    </source>
</evidence>
<accession>A0A671RIW6</accession>
<feature type="region of interest" description="Disordered" evidence="2">
    <location>
        <begin position="767"/>
        <end position="795"/>
    </location>
</feature>
<organism evidence="4 5">
    <name type="scientific">Sinocyclocheilus anshuiensis</name>
    <dbReference type="NCBI Taxonomy" id="1608454"/>
    <lineage>
        <taxon>Eukaryota</taxon>
        <taxon>Metazoa</taxon>
        <taxon>Chordata</taxon>
        <taxon>Craniata</taxon>
        <taxon>Vertebrata</taxon>
        <taxon>Euteleostomi</taxon>
        <taxon>Actinopterygii</taxon>
        <taxon>Neopterygii</taxon>
        <taxon>Teleostei</taxon>
        <taxon>Ostariophysi</taxon>
        <taxon>Cypriniformes</taxon>
        <taxon>Cyprinidae</taxon>
        <taxon>Cyprininae</taxon>
        <taxon>Sinocyclocheilus</taxon>
    </lineage>
</organism>
<keyword evidence="1" id="KW-0175">Coiled coil</keyword>
<dbReference type="Gene3D" id="2.30.30.40">
    <property type="entry name" value="SH3 Domains"/>
    <property type="match status" value="1"/>
</dbReference>
<feature type="domain" description="PDZ" evidence="3">
    <location>
        <begin position="530"/>
        <end position="605"/>
    </location>
</feature>
<proteinExistence type="predicted"/>
<dbReference type="Gene3D" id="3.40.50.300">
    <property type="entry name" value="P-loop containing nucleotide triphosphate hydrolases"/>
    <property type="match status" value="1"/>
</dbReference>
<evidence type="ECO:0000313" key="5">
    <source>
        <dbReference type="Proteomes" id="UP000472260"/>
    </source>
</evidence>
<dbReference type="InterPro" id="IPR036034">
    <property type="entry name" value="PDZ_sf"/>
</dbReference>
<dbReference type="InterPro" id="IPR011029">
    <property type="entry name" value="DEATH-like_dom_sf"/>
</dbReference>
<dbReference type="PROSITE" id="PS50106">
    <property type="entry name" value="PDZ"/>
    <property type="match status" value="1"/>
</dbReference>
<reference evidence="4" key="2">
    <citation type="submission" date="2025-09" db="UniProtKB">
        <authorList>
            <consortium name="Ensembl"/>
        </authorList>
    </citation>
    <scope>IDENTIFICATION</scope>
</reference>
<feature type="coiled-coil region" evidence="1">
    <location>
        <begin position="152"/>
        <end position="432"/>
    </location>
</feature>
<evidence type="ECO:0000256" key="2">
    <source>
        <dbReference type="SAM" id="MobiDB-lite"/>
    </source>
</evidence>
<evidence type="ECO:0000259" key="3">
    <source>
        <dbReference type="PROSITE" id="PS50106"/>
    </source>
</evidence>
<dbReference type="SUPFAM" id="SSF50156">
    <property type="entry name" value="PDZ domain-like"/>
    <property type="match status" value="1"/>
</dbReference>
<feature type="region of interest" description="Disordered" evidence="2">
    <location>
        <begin position="715"/>
        <end position="734"/>
    </location>
</feature>
<dbReference type="AlphaFoldDB" id="A0A671RIW6"/>
<sequence>FLSHRGLCRNGERRLNELARLRGGIDEDEVLNSRLLESKVNRAGIIQCFRVCLSIYCRIVDDVIRICRLLDILHTKGERGYVVFLESLELYYPDLYKLVTGKEPTRRCSTIVVEEGQEGLIQFLMNEVIKLQQQSRAKDVQRVDIMTKCRTLEDEHKKLRLANQELQTFQERYNKMKEERNNYNDELMKVKDDNYQLAMRYAQLSEEKNMAVMRSRDLQLEIDQLKHKLNKVEEECKMERRQSLKLKNDIENRPRKEQIFELERENEVLKIKLQELQSIIQPGPLPDSDKAILDILEHDRQEALEDRQELVNRLYNLHEEVRQAEDLRDKYLEEKEDLELKCSTLVKDCEMYKNRMNTVMVQLEEVERERDQAFKSRDDAQHLVSQCLIDKDKYRKQIRELEEKSDELQIEIVRKEAKIVNLECKLRRTAKENGLDQVRNYLLCKIVSFFTIDDHDLDISSYGPSSIHSSSSSHQSESMDSYDLEQVNNIFRKFSLERPFRPSLTSGPPQNPLRPVQSLLLSGENLLSDVTLIGGNDSGIFVSSVQSGSETEQAGVKVGHHLLMLEGNVRGEAHSVALDTCTKEEAHWTLQRCTGQVHLHYKSNYDGYRRLLKDTEDGTVVSGDSFYIRLNLNISSQLDSCSLNVRCDEVLHVLDTMHQGKCEWLCARVDPFTNKDTERGTIPSYSRAQQLLLVKIQKLMCRGGREEFDTLRGLRNTLQPEEPTPSQDPKSSPRLSRASVFICQLLQFVSRVDNKYKRMNSSERVRIVNGGNPSSVSRPGFETLRPEDASDPESDLNKSLNLIPYSLVTPQQCQRKRPVLFTPKILAKTIVQKFLNLGGAMEFNICKPDIVTKDEFLMKQKIEPIIYFKEKQACTYECITPENIEAVAFKNKHCLLEADLSCVKDLLRREIYPIVIFIKICDRNIKRLRRLPLKVDSEEEFLKMCRSREKELETLPCLYAGVEPDSWGGVEDLVRIIKDKIFEEQKKTVWVEQDLL</sequence>
<keyword evidence="5" id="KW-1185">Reference proteome</keyword>
<dbReference type="Ensembl" id="ENSSANT00000088741.1">
    <property type="protein sequence ID" value="ENSSANP00000083501.1"/>
    <property type="gene ID" value="ENSSANG00000041424.1"/>
</dbReference>
<gene>
    <name evidence="4" type="primary">LOC107674584</name>
</gene>
<dbReference type="GO" id="GO:0050700">
    <property type="term" value="F:CARD domain binding"/>
    <property type="evidence" value="ECO:0007669"/>
    <property type="project" value="TreeGrafter"/>
</dbReference>
<dbReference type="Proteomes" id="UP000472260">
    <property type="component" value="Unassembled WGS sequence"/>
</dbReference>